<organism evidence="3 4">
    <name type="scientific">Jutongia hominis</name>
    <dbReference type="NCBI Taxonomy" id="2763664"/>
    <lineage>
        <taxon>Bacteria</taxon>
        <taxon>Bacillati</taxon>
        <taxon>Bacillota</taxon>
        <taxon>Clostridia</taxon>
        <taxon>Lachnospirales</taxon>
        <taxon>Lachnospiraceae</taxon>
        <taxon>Jutongia</taxon>
    </lineage>
</organism>
<dbReference type="RefSeq" id="WP_249305098.1">
    <property type="nucleotide sequence ID" value="NZ_JACRSW010000031.1"/>
</dbReference>
<dbReference type="InterPro" id="IPR013785">
    <property type="entry name" value="Aldolase_TIM"/>
</dbReference>
<evidence type="ECO:0000259" key="2">
    <source>
        <dbReference type="Pfam" id="PF00682"/>
    </source>
</evidence>
<gene>
    <name evidence="3" type="ORF">H8700_08510</name>
</gene>
<evidence type="ECO:0000313" key="3">
    <source>
        <dbReference type="EMBL" id="MBC8557748.1"/>
    </source>
</evidence>
<protein>
    <recommendedName>
        <fullName evidence="2">Pyruvate carboxyltransferase domain-containing protein</fullName>
    </recommendedName>
</protein>
<name>A0ABR7MVC4_9FIRM</name>
<dbReference type="Pfam" id="PF00682">
    <property type="entry name" value="HMGL-like"/>
    <property type="match status" value="1"/>
</dbReference>
<dbReference type="Proteomes" id="UP000637513">
    <property type="component" value="Unassembled WGS sequence"/>
</dbReference>
<dbReference type="SUPFAM" id="SSF51569">
    <property type="entry name" value="Aldolase"/>
    <property type="match status" value="1"/>
</dbReference>
<evidence type="ECO:0000256" key="1">
    <source>
        <dbReference type="ARBA" id="ARBA00023211"/>
    </source>
</evidence>
<evidence type="ECO:0000313" key="4">
    <source>
        <dbReference type="Proteomes" id="UP000637513"/>
    </source>
</evidence>
<dbReference type="PANTHER" id="PTHR10277">
    <property type="entry name" value="HOMOCITRATE SYNTHASE-RELATED"/>
    <property type="match status" value="1"/>
</dbReference>
<sequence length="541" mass="62686">MSSNDTKKLELLDCTLRDGAYIVDAHFGVAAIKGILKKLQESNMDIIECGWLKDFEHEKGTTFYHVPSDVEQYLDGKNDRSTYVVMIDWDRYDVDTLPEYDGKSIDAVRVVFPYGKHKEGIAVGRKIQEKGYKVFYQAANTLAYKEEDLLDLANEINKVNPVALSVVDTFGAMYEEDLERIVNTLHEHLNPEIKLGFHSHNNQQLSFALSMHFVKLLQETKRGVIVDASLCGMGRGAGNATTELMVNFLNRKYHCNYDMNAIMDAIDMYMEYFQENYNWGYSTPYFIAGMYCTHVNNIAYLQKNHRTNSRDMYNIIESLSPDDRKKYDYDLLEEKYLENQDRIVDDQKALEALQEVMSGKEVVLIGPGKSSLDDQKKVKEYIAKRHPIVIGINSVIEGYDFDYLFFISSVRYDYAKESFAEIFNKTPKILLSNIKTEPDENEYIINFNRVIKRGWEHFDNAIVTCMRLLEKIHVHDIAVTGFDCIKEKYNETYADPFLPTFNPDGKGEQLNQEIYDIFSDFKRMTKDTVKVTFLSESIFDR</sequence>
<reference evidence="3 4" key="1">
    <citation type="submission" date="2020-08" db="EMBL/GenBank/DDBJ databases">
        <title>Genome public.</title>
        <authorList>
            <person name="Liu C."/>
            <person name="Sun Q."/>
        </authorList>
    </citation>
    <scope>NUCLEOTIDE SEQUENCE [LARGE SCALE GENOMIC DNA]</scope>
    <source>
        <strain evidence="3 4">BX3</strain>
    </source>
</reference>
<dbReference type="EMBL" id="JACRSW010000031">
    <property type="protein sequence ID" value="MBC8557748.1"/>
    <property type="molecule type" value="Genomic_DNA"/>
</dbReference>
<proteinExistence type="predicted"/>
<comment type="caution">
    <text evidence="3">The sequence shown here is derived from an EMBL/GenBank/DDBJ whole genome shotgun (WGS) entry which is preliminary data.</text>
</comment>
<dbReference type="PANTHER" id="PTHR10277:SF9">
    <property type="entry name" value="2-ISOPROPYLMALATE SYNTHASE 1, CHLOROPLASTIC-RELATED"/>
    <property type="match status" value="1"/>
</dbReference>
<keyword evidence="4" id="KW-1185">Reference proteome</keyword>
<dbReference type="InterPro" id="IPR050073">
    <property type="entry name" value="2-IPM_HCS-like"/>
</dbReference>
<accession>A0ABR7MVC4</accession>
<feature type="domain" description="Pyruvate carboxyltransferase" evidence="2">
    <location>
        <begin position="126"/>
        <end position="266"/>
    </location>
</feature>
<dbReference type="Gene3D" id="3.20.20.70">
    <property type="entry name" value="Aldolase class I"/>
    <property type="match status" value="1"/>
</dbReference>
<keyword evidence="1" id="KW-0464">Manganese</keyword>
<dbReference type="InterPro" id="IPR000891">
    <property type="entry name" value="PYR_CT"/>
</dbReference>